<dbReference type="PANTHER" id="PTHR45959">
    <property type="entry name" value="BHLH TRANSCRIPTION FACTOR"/>
    <property type="match status" value="1"/>
</dbReference>
<evidence type="ECO:0000256" key="4">
    <source>
        <dbReference type="ARBA" id="ARBA00023242"/>
    </source>
</evidence>
<evidence type="ECO:0000259" key="7">
    <source>
        <dbReference type="PROSITE" id="PS50888"/>
    </source>
</evidence>
<keyword evidence="5" id="KW-0175">Coiled coil</keyword>
<feature type="compositionally biased region" description="Polar residues" evidence="6">
    <location>
        <begin position="154"/>
        <end position="165"/>
    </location>
</feature>
<sequence length="379" mass="42407">MESPTTPSWFYDLQEMEDDYNNFFPKENNNMNNLLDDYDEDYLLTHDIEDSIMFESLSNNNNPSIDDGDERPSKLLKTSTNNSNSNNSASLSPKFSSISSSSSTTSSFQSHILCFDNSNSSPNNNHNNNDDATHQLYDLDYATMNTKTKKNGVVSGSSKNKNLVTKPSSHGSSKKSPSHAQDHIIAERKRREKISQSFIALAALVPGLKKMDKATVLDNAINYVKDLKARLATLEQEKKTKQVEEPCVVVLSKRSSKHDDDESSENDDENNNESVVIDNDNDNDSCSLLHHHHVHVEARVSGQQVLLRIHCHNHKGILVKLLSEIQGLNLLVLNSSVLPFGDSLLDITVITQMGEGYNLTLKELVKSIRVETLKFISCH</sequence>
<evidence type="ECO:0000313" key="9">
    <source>
        <dbReference type="Proteomes" id="UP001341840"/>
    </source>
</evidence>
<feature type="region of interest" description="Disordered" evidence="6">
    <location>
        <begin position="58"/>
        <end position="100"/>
    </location>
</feature>
<keyword evidence="9" id="KW-1185">Reference proteome</keyword>
<dbReference type="SUPFAM" id="SSF47459">
    <property type="entry name" value="HLH, helix-loop-helix DNA-binding domain"/>
    <property type="match status" value="1"/>
</dbReference>
<keyword evidence="2" id="KW-0805">Transcription regulation</keyword>
<dbReference type="SMART" id="SM00353">
    <property type="entry name" value="HLH"/>
    <property type="match status" value="1"/>
</dbReference>
<comment type="subcellular location">
    <subcellularLocation>
        <location evidence="1">Nucleus</location>
    </subcellularLocation>
</comment>
<feature type="coiled-coil region" evidence="5">
    <location>
        <begin position="217"/>
        <end position="244"/>
    </location>
</feature>
<dbReference type="InterPro" id="IPR036638">
    <property type="entry name" value="HLH_DNA-bd_sf"/>
</dbReference>
<dbReference type="Pfam" id="PF00010">
    <property type="entry name" value="HLH"/>
    <property type="match status" value="1"/>
</dbReference>
<gene>
    <name evidence="8" type="ORF">PIB30_064645</name>
</gene>
<evidence type="ECO:0000256" key="1">
    <source>
        <dbReference type="ARBA" id="ARBA00004123"/>
    </source>
</evidence>
<evidence type="ECO:0000256" key="3">
    <source>
        <dbReference type="ARBA" id="ARBA00023163"/>
    </source>
</evidence>
<proteinExistence type="predicted"/>
<comment type="caution">
    <text evidence="8">The sequence shown here is derived from an EMBL/GenBank/DDBJ whole genome shotgun (WGS) entry which is preliminary data.</text>
</comment>
<name>A0ABU6YNN0_9FABA</name>
<dbReference type="PANTHER" id="PTHR45959:SF73">
    <property type="entry name" value="TRANSCRIPTION FACTOR BHLH25"/>
    <property type="match status" value="1"/>
</dbReference>
<evidence type="ECO:0000256" key="2">
    <source>
        <dbReference type="ARBA" id="ARBA00023015"/>
    </source>
</evidence>
<evidence type="ECO:0000313" key="8">
    <source>
        <dbReference type="EMBL" id="MED6210498.1"/>
    </source>
</evidence>
<dbReference type="Gene3D" id="4.10.280.10">
    <property type="entry name" value="Helix-loop-helix DNA-binding domain"/>
    <property type="match status" value="1"/>
</dbReference>
<dbReference type="InterPro" id="IPR011598">
    <property type="entry name" value="bHLH_dom"/>
</dbReference>
<feature type="region of interest" description="Disordered" evidence="6">
    <location>
        <begin position="251"/>
        <end position="277"/>
    </location>
</feature>
<accession>A0ABU6YNN0</accession>
<keyword evidence="3" id="KW-0804">Transcription</keyword>
<dbReference type="InterPro" id="IPR052610">
    <property type="entry name" value="bHLH_transcription_regulator"/>
</dbReference>
<dbReference type="EMBL" id="JASCZI010242288">
    <property type="protein sequence ID" value="MED6210498.1"/>
    <property type="molecule type" value="Genomic_DNA"/>
</dbReference>
<dbReference type="PROSITE" id="PS50888">
    <property type="entry name" value="BHLH"/>
    <property type="match status" value="1"/>
</dbReference>
<reference evidence="8 9" key="1">
    <citation type="journal article" date="2023" name="Plants (Basel)">
        <title>Bridging the Gap: Combining Genomics and Transcriptomics Approaches to Understand Stylosanthes scabra, an Orphan Legume from the Brazilian Caatinga.</title>
        <authorList>
            <person name="Ferreira-Neto J.R.C."/>
            <person name="da Silva M.D."/>
            <person name="Binneck E."/>
            <person name="de Melo N.F."/>
            <person name="da Silva R.H."/>
            <person name="de Melo A.L.T.M."/>
            <person name="Pandolfi V."/>
            <person name="Bustamante F.O."/>
            <person name="Brasileiro-Vidal A.C."/>
            <person name="Benko-Iseppon A.M."/>
        </authorList>
    </citation>
    <scope>NUCLEOTIDE SEQUENCE [LARGE SCALE GENOMIC DNA]</scope>
    <source>
        <tissue evidence="8">Leaves</tissue>
    </source>
</reference>
<keyword evidence="4" id="KW-0539">Nucleus</keyword>
<protein>
    <recommendedName>
        <fullName evidence="7">BHLH domain-containing protein</fullName>
    </recommendedName>
</protein>
<feature type="compositionally biased region" description="Low complexity" evidence="6">
    <location>
        <begin position="75"/>
        <end position="100"/>
    </location>
</feature>
<evidence type="ECO:0000256" key="5">
    <source>
        <dbReference type="SAM" id="Coils"/>
    </source>
</evidence>
<feature type="compositionally biased region" description="Acidic residues" evidence="6">
    <location>
        <begin position="261"/>
        <end position="271"/>
    </location>
</feature>
<feature type="domain" description="BHLH" evidence="7">
    <location>
        <begin position="178"/>
        <end position="227"/>
    </location>
</feature>
<dbReference type="Proteomes" id="UP001341840">
    <property type="component" value="Unassembled WGS sequence"/>
</dbReference>
<evidence type="ECO:0000256" key="6">
    <source>
        <dbReference type="SAM" id="MobiDB-lite"/>
    </source>
</evidence>
<feature type="region of interest" description="Disordered" evidence="6">
    <location>
        <begin position="149"/>
        <end position="183"/>
    </location>
</feature>
<organism evidence="8 9">
    <name type="scientific">Stylosanthes scabra</name>
    <dbReference type="NCBI Taxonomy" id="79078"/>
    <lineage>
        <taxon>Eukaryota</taxon>
        <taxon>Viridiplantae</taxon>
        <taxon>Streptophyta</taxon>
        <taxon>Embryophyta</taxon>
        <taxon>Tracheophyta</taxon>
        <taxon>Spermatophyta</taxon>
        <taxon>Magnoliopsida</taxon>
        <taxon>eudicotyledons</taxon>
        <taxon>Gunneridae</taxon>
        <taxon>Pentapetalae</taxon>
        <taxon>rosids</taxon>
        <taxon>fabids</taxon>
        <taxon>Fabales</taxon>
        <taxon>Fabaceae</taxon>
        <taxon>Papilionoideae</taxon>
        <taxon>50 kb inversion clade</taxon>
        <taxon>dalbergioids sensu lato</taxon>
        <taxon>Dalbergieae</taxon>
        <taxon>Pterocarpus clade</taxon>
        <taxon>Stylosanthes</taxon>
    </lineage>
</organism>